<keyword evidence="4" id="KW-0449">Lipoprotein</keyword>
<name>A0A154W3W3_9PROT</name>
<evidence type="ECO:0000256" key="2">
    <source>
        <dbReference type="ARBA" id="ARBA00023136"/>
    </source>
</evidence>
<evidence type="ECO:0000313" key="6">
    <source>
        <dbReference type="EMBL" id="KZD08153.1"/>
    </source>
</evidence>
<dbReference type="OrthoDB" id="120729at2"/>
<sequence>MQKIYFVFAVFVGLLVGCANDPPTPAVWYRCADGQEVSAFYDGEAARIAFAGQSYAMQTARSVSGARYVGGGHQWWTKGREGTLSRLEPESVLAADCVAQNWP</sequence>
<dbReference type="RefSeq" id="WP_067556218.1">
    <property type="nucleotide sequence ID" value="NZ_LPXN01000108.1"/>
</dbReference>
<dbReference type="Pfam" id="PF09864">
    <property type="entry name" value="MliC"/>
    <property type="match status" value="1"/>
</dbReference>
<keyword evidence="1" id="KW-0732">Signal</keyword>
<dbReference type="EMBL" id="LPXN01000108">
    <property type="protein sequence ID" value="KZD08153.1"/>
    <property type="molecule type" value="Genomic_DNA"/>
</dbReference>
<comment type="caution">
    <text evidence="6">The sequence shown here is derived from an EMBL/GenBank/DDBJ whole genome shotgun (WGS) entry which is preliminary data.</text>
</comment>
<evidence type="ECO:0000256" key="4">
    <source>
        <dbReference type="ARBA" id="ARBA00023288"/>
    </source>
</evidence>
<keyword evidence="2" id="KW-0472">Membrane</keyword>
<dbReference type="PROSITE" id="PS51257">
    <property type="entry name" value="PROKAR_LIPOPROTEIN"/>
    <property type="match status" value="1"/>
</dbReference>
<protein>
    <recommendedName>
        <fullName evidence="5">C-type lysozyme inhibitor domain-containing protein</fullName>
    </recommendedName>
</protein>
<proteinExistence type="predicted"/>
<accession>A0A154W3W3</accession>
<evidence type="ECO:0000259" key="5">
    <source>
        <dbReference type="Pfam" id="PF09864"/>
    </source>
</evidence>
<dbReference type="SUPFAM" id="SSF141488">
    <property type="entry name" value="YdhA-like"/>
    <property type="match status" value="1"/>
</dbReference>
<evidence type="ECO:0000256" key="3">
    <source>
        <dbReference type="ARBA" id="ARBA00023139"/>
    </source>
</evidence>
<evidence type="ECO:0000313" key="7">
    <source>
        <dbReference type="Proteomes" id="UP000076400"/>
    </source>
</evidence>
<dbReference type="AlphaFoldDB" id="A0A154W3W3"/>
<keyword evidence="3" id="KW-0564">Palmitate</keyword>
<feature type="domain" description="C-type lysozyme inhibitor" evidence="5">
    <location>
        <begin position="29"/>
        <end position="87"/>
    </location>
</feature>
<dbReference type="Gene3D" id="2.40.128.200">
    <property type="match status" value="1"/>
</dbReference>
<organism evidence="6 7">
    <name type="scientific">Oceanibaculum pacificum</name>
    <dbReference type="NCBI Taxonomy" id="580166"/>
    <lineage>
        <taxon>Bacteria</taxon>
        <taxon>Pseudomonadati</taxon>
        <taxon>Pseudomonadota</taxon>
        <taxon>Alphaproteobacteria</taxon>
        <taxon>Rhodospirillales</taxon>
        <taxon>Oceanibaculaceae</taxon>
        <taxon>Oceanibaculum</taxon>
    </lineage>
</organism>
<dbReference type="InterPro" id="IPR018660">
    <property type="entry name" value="MliC"/>
</dbReference>
<keyword evidence="7" id="KW-1185">Reference proteome</keyword>
<gene>
    <name evidence="6" type="ORF">AUP43_09085</name>
</gene>
<dbReference type="Proteomes" id="UP000076400">
    <property type="component" value="Unassembled WGS sequence"/>
</dbReference>
<reference evidence="6 7" key="1">
    <citation type="submission" date="2015-12" db="EMBL/GenBank/DDBJ databases">
        <title>Genome sequence of Oceanibaculum pacificum MCCC 1A02656.</title>
        <authorList>
            <person name="Lu L."/>
            <person name="Lai Q."/>
            <person name="Shao Z."/>
            <person name="Qian P."/>
        </authorList>
    </citation>
    <scope>NUCLEOTIDE SEQUENCE [LARGE SCALE GENOMIC DNA]</scope>
    <source>
        <strain evidence="6 7">MCCC 1A02656</strain>
    </source>
</reference>
<evidence type="ECO:0000256" key="1">
    <source>
        <dbReference type="ARBA" id="ARBA00022729"/>
    </source>
</evidence>
<dbReference type="InterPro" id="IPR036328">
    <property type="entry name" value="MliC_sf"/>
</dbReference>
<dbReference type="STRING" id="580166.AUP43_09085"/>